<dbReference type="KEGG" id="gtt:GUITHDRAFT_105559"/>
<keyword evidence="3" id="KW-0812">Transmembrane</keyword>
<keyword evidence="3" id="KW-0472">Membrane</keyword>
<evidence type="ECO:0000256" key="3">
    <source>
        <dbReference type="SAM" id="Phobius"/>
    </source>
</evidence>
<dbReference type="PANTHER" id="PTHR48007:SF76">
    <property type="entry name" value="OS03G0145102 PROTEIN"/>
    <property type="match status" value="1"/>
</dbReference>
<name>L1JKT4_GUITC</name>
<dbReference type="Pfam" id="PF13855">
    <property type="entry name" value="LRR_8"/>
    <property type="match status" value="1"/>
</dbReference>
<evidence type="ECO:0000256" key="1">
    <source>
        <dbReference type="ARBA" id="ARBA00022614"/>
    </source>
</evidence>
<dbReference type="OMA" id="LRANCFT"/>
<dbReference type="HOGENOM" id="CLU_000288_18_9_1"/>
<dbReference type="Pfam" id="PF00560">
    <property type="entry name" value="LRR_1"/>
    <property type="match status" value="2"/>
</dbReference>
<dbReference type="GeneID" id="17305525"/>
<protein>
    <recommendedName>
        <fullName evidence="7">Leucine-rich repeat-containing N-terminal plant-type domain-containing protein</fullName>
    </recommendedName>
</protein>
<proteinExistence type="predicted"/>
<dbReference type="EMBL" id="JH992984">
    <property type="protein sequence ID" value="EKX48932.1"/>
    <property type="molecule type" value="Genomic_DNA"/>
</dbReference>
<gene>
    <name evidence="4" type="ORF">GUITHDRAFT_105559</name>
</gene>
<dbReference type="Gene3D" id="3.80.10.10">
    <property type="entry name" value="Ribonuclease Inhibitor"/>
    <property type="match status" value="2"/>
</dbReference>
<keyword evidence="6" id="KW-1185">Reference proteome</keyword>
<dbReference type="PANTHER" id="PTHR48007">
    <property type="entry name" value="LEUCINE-RICH REPEAT RECEPTOR-LIKE PROTEIN KINASE PXC1"/>
    <property type="match status" value="1"/>
</dbReference>
<keyword evidence="2" id="KW-0677">Repeat</keyword>
<evidence type="ECO:0000313" key="6">
    <source>
        <dbReference type="Proteomes" id="UP000011087"/>
    </source>
</evidence>
<dbReference type="SUPFAM" id="SSF52058">
    <property type="entry name" value="L domain-like"/>
    <property type="match status" value="1"/>
</dbReference>
<reference evidence="6" key="2">
    <citation type="submission" date="2012-11" db="EMBL/GenBank/DDBJ databases">
        <authorList>
            <person name="Kuo A."/>
            <person name="Curtis B.A."/>
            <person name="Tanifuji G."/>
            <person name="Burki F."/>
            <person name="Gruber A."/>
            <person name="Irimia M."/>
            <person name="Maruyama S."/>
            <person name="Arias M.C."/>
            <person name="Ball S.G."/>
            <person name="Gile G.H."/>
            <person name="Hirakawa Y."/>
            <person name="Hopkins J.F."/>
            <person name="Rensing S.A."/>
            <person name="Schmutz J."/>
            <person name="Symeonidi A."/>
            <person name="Elias M."/>
            <person name="Eveleigh R.J."/>
            <person name="Herman E.K."/>
            <person name="Klute M.J."/>
            <person name="Nakayama T."/>
            <person name="Obornik M."/>
            <person name="Reyes-Prieto A."/>
            <person name="Armbrust E.V."/>
            <person name="Aves S.J."/>
            <person name="Beiko R.G."/>
            <person name="Coutinho P."/>
            <person name="Dacks J.B."/>
            <person name="Durnford D.G."/>
            <person name="Fast N.M."/>
            <person name="Green B.R."/>
            <person name="Grisdale C."/>
            <person name="Hempe F."/>
            <person name="Henrissat B."/>
            <person name="Hoppner M.P."/>
            <person name="Ishida K.-I."/>
            <person name="Kim E."/>
            <person name="Koreny L."/>
            <person name="Kroth P.G."/>
            <person name="Liu Y."/>
            <person name="Malik S.-B."/>
            <person name="Maier U.G."/>
            <person name="McRose D."/>
            <person name="Mock T."/>
            <person name="Neilson J.A."/>
            <person name="Onodera N.T."/>
            <person name="Poole A.M."/>
            <person name="Pritham E.J."/>
            <person name="Richards T.A."/>
            <person name="Rocap G."/>
            <person name="Roy S.W."/>
            <person name="Sarai C."/>
            <person name="Schaack S."/>
            <person name="Shirato S."/>
            <person name="Slamovits C.H."/>
            <person name="Spencer D.F."/>
            <person name="Suzuki S."/>
            <person name="Worden A.Z."/>
            <person name="Zauner S."/>
            <person name="Barry K."/>
            <person name="Bell C."/>
            <person name="Bharti A.K."/>
            <person name="Crow J.A."/>
            <person name="Grimwood J."/>
            <person name="Kramer R."/>
            <person name="Lindquist E."/>
            <person name="Lucas S."/>
            <person name="Salamov A."/>
            <person name="McFadden G.I."/>
            <person name="Lane C.E."/>
            <person name="Keeling P.J."/>
            <person name="Gray M.W."/>
            <person name="Grigoriev I.V."/>
            <person name="Archibald J.M."/>
        </authorList>
    </citation>
    <scope>NUCLEOTIDE SEQUENCE</scope>
    <source>
        <strain evidence="6">CCMP2712</strain>
    </source>
</reference>
<dbReference type="STRING" id="905079.L1JKT4"/>
<dbReference type="Proteomes" id="UP000011087">
    <property type="component" value="Unassembled WGS sequence"/>
</dbReference>
<organism evidence="4">
    <name type="scientific">Guillardia theta (strain CCMP2712)</name>
    <name type="common">Cryptophyte</name>
    <dbReference type="NCBI Taxonomy" id="905079"/>
    <lineage>
        <taxon>Eukaryota</taxon>
        <taxon>Cryptophyceae</taxon>
        <taxon>Pyrenomonadales</taxon>
        <taxon>Geminigeraceae</taxon>
        <taxon>Guillardia</taxon>
    </lineage>
</organism>
<dbReference type="EnsemblProtists" id="EKX48932">
    <property type="protein sequence ID" value="EKX48932"/>
    <property type="gene ID" value="GUITHDRAFT_105559"/>
</dbReference>
<accession>L1JKT4</accession>
<evidence type="ECO:0000313" key="5">
    <source>
        <dbReference type="EnsemblProtists" id="EKX48932"/>
    </source>
</evidence>
<evidence type="ECO:0000313" key="4">
    <source>
        <dbReference type="EMBL" id="EKX48932.1"/>
    </source>
</evidence>
<dbReference type="InterPro" id="IPR046959">
    <property type="entry name" value="PRK1-6/SRF4-like"/>
</dbReference>
<evidence type="ECO:0000256" key="2">
    <source>
        <dbReference type="ARBA" id="ARBA00022737"/>
    </source>
</evidence>
<evidence type="ECO:0008006" key="7">
    <source>
        <dbReference type="Google" id="ProtNLM"/>
    </source>
</evidence>
<dbReference type="InterPro" id="IPR032675">
    <property type="entry name" value="LRR_dom_sf"/>
</dbReference>
<dbReference type="OrthoDB" id="2105857at2759"/>
<keyword evidence="3" id="KW-1133">Transmembrane helix</keyword>
<keyword evidence="1" id="KW-0433">Leucine-rich repeat</keyword>
<dbReference type="RefSeq" id="XP_005835912.1">
    <property type="nucleotide sequence ID" value="XM_005835855.1"/>
</dbReference>
<dbReference type="AlphaFoldDB" id="L1JKT4"/>
<reference evidence="4 6" key="1">
    <citation type="journal article" date="2012" name="Nature">
        <title>Algal genomes reveal evolutionary mosaicism and the fate of nucleomorphs.</title>
        <authorList>
            <consortium name="DOE Joint Genome Institute"/>
            <person name="Curtis B.A."/>
            <person name="Tanifuji G."/>
            <person name="Burki F."/>
            <person name="Gruber A."/>
            <person name="Irimia M."/>
            <person name="Maruyama S."/>
            <person name="Arias M.C."/>
            <person name="Ball S.G."/>
            <person name="Gile G.H."/>
            <person name="Hirakawa Y."/>
            <person name="Hopkins J.F."/>
            <person name="Kuo A."/>
            <person name="Rensing S.A."/>
            <person name="Schmutz J."/>
            <person name="Symeonidi A."/>
            <person name="Elias M."/>
            <person name="Eveleigh R.J."/>
            <person name="Herman E.K."/>
            <person name="Klute M.J."/>
            <person name="Nakayama T."/>
            <person name="Obornik M."/>
            <person name="Reyes-Prieto A."/>
            <person name="Armbrust E.V."/>
            <person name="Aves S.J."/>
            <person name="Beiko R.G."/>
            <person name="Coutinho P."/>
            <person name="Dacks J.B."/>
            <person name="Durnford D.G."/>
            <person name="Fast N.M."/>
            <person name="Green B.R."/>
            <person name="Grisdale C.J."/>
            <person name="Hempel F."/>
            <person name="Henrissat B."/>
            <person name="Hoppner M.P."/>
            <person name="Ishida K."/>
            <person name="Kim E."/>
            <person name="Koreny L."/>
            <person name="Kroth P.G."/>
            <person name="Liu Y."/>
            <person name="Malik S.B."/>
            <person name="Maier U.G."/>
            <person name="McRose D."/>
            <person name="Mock T."/>
            <person name="Neilson J.A."/>
            <person name="Onodera N.T."/>
            <person name="Poole A.M."/>
            <person name="Pritham E.J."/>
            <person name="Richards T.A."/>
            <person name="Rocap G."/>
            <person name="Roy S.W."/>
            <person name="Sarai C."/>
            <person name="Schaack S."/>
            <person name="Shirato S."/>
            <person name="Slamovits C.H."/>
            <person name="Spencer D.F."/>
            <person name="Suzuki S."/>
            <person name="Worden A.Z."/>
            <person name="Zauner S."/>
            <person name="Barry K."/>
            <person name="Bell C."/>
            <person name="Bharti A.K."/>
            <person name="Crow J.A."/>
            <person name="Grimwood J."/>
            <person name="Kramer R."/>
            <person name="Lindquist E."/>
            <person name="Lucas S."/>
            <person name="Salamov A."/>
            <person name="McFadden G.I."/>
            <person name="Lane C.E."/>
            <person name="Keeling P.J."/>
            <person name="Gray M.W."/>
            <person name="Grigoriev I.V."/>
            <person name="Archibald J.M."/>
        </authorList>
    </citation>
    <scope>NUCLEOTIDE SEQUENCE</scope>
    <source>
        <strain evidence="4 6">CCMP2712</strain>
    </source>
</reference>
<dbReference type="FunFam" id="3.80.10.10:FF:000041">
    <property type="entry name" value="LRR receptor-like serine/threonine-protein kinase ERECTA"/>
    <property type="match status" value="1"/>
</dbReference>
<feature type="transmembrane region" description="Helical" evidence="3">
    <location>
        <begin position="9"/>
        <end position="31"/>
    </location>
</feature>
<dbReference type="PaxDb" id="55529-EKX48932"/>
<reference evidence="5" key="3">
    <citation type="submission" date="2016-03" db="UniProtKB">
        <authorList>
            <consortium name="EnsemblProtists"/>
        </authorList>
    </citation>
    <scope>IDENTIFICATION</scope>
</reference>
<sequence>MQRSNSSGLIFLVYLNAVILLLFLPLCYAPIAPTDKEVLVALYNLTIGSQWRQSFAWTQGWELNMDPCDDSDYFKGVTSLLLADLGLNGSLPWNLGNLTSLKSLYMTRNALQGELPPSLCALSELQNLYVLDDSRVRSMMFSLRNLALNKLNGVIPSCIGQMQNLTSVDLRSNRLTGGIPSSFGSLPLLQNVRQLFLSDNRLNGSIPGELVNAPRLEMLFLSYNNLTGTIPASFAQFQIKQSAAMPGLKSMDLHGNNLEGTFPEVVAELSAV</sequence>
<dbReference type="InterPro" id="IPR001611">
    <property type="entry name" value="Leu-rich_rpt"/>
</dbReference>